<sequence>MPAPGAPQGPSLLKRVDGLQRLGELRQLIEPVAPALWLVPGMEDRP</sequence>
<evidence type="ECO:0000313" key="2">
    <source>
        <dbReference type="Proteomes" id="UP001174050"/>
    </source>
</evidence>
<protein>
    <submittedName>
        <fullName evidence="1">Uncharacterized protein</fullName>
    </submittedName>
</protein>
<gene>
    <name evidence="1" type="ORF">QWM81_04450</name>
</gene>
<reference evidence="1" key="1">
    <citation type="submission" date="2023-06" db="EMBL/GenBank/DDBJ databases">
        <title>WGS-Sequencing of Streptomyces ficellus isolate 21 collected from sand in Gara Djebilet Iron Mine in Algeria.</title>
        <authorList>
            <person name="Zegers G.P."/>
            <person name="Gomez A."/>
            <person name="Gueddou A."/>
            <person name="Zahara A.F."/>
            <person name="Worth M."/>
            <person name="Sevigny J.L."/>
            <person name="Tisa L."/>
        </authorList>
    </citation>
    <scope>NUCLEOTIDE SEQUENCE</scope>
    <source>
        <strain evidence="1">AS11</strain>
    </source>
</reference>
<dbReference type="EMBL" id="JAUEPL010000004">
    <property type="protein sequence ID" value="MDN3293311.1"/>
    <property type="molecule type" value="Genomic_DNA"/>
</dbReference>
<dbReference type="Proteomes" id="UP001174050">
    <property type="component" value="Unassembled WGS sequence"/>
</dbReference>
<comment type="caution">
    <text evidence="1">The sequence shown here is derived from an EMBL/GenBank/DDBJ whole genome shotgun (WGS) entry which is preliminary data.</text>
</comment>
<proteinExistence type="predicted"/>
<evidence type="ECO:0000313" key="1">
    <source>
        <dbReference type="EMBL" id="MDN3293311.1"/>
    </source>
</evidence>
<dbReference type="RefSeq" id="WP_290110163.1">
    <property type="nucleotide sequence ID" value="NZ_JAUEPL010000004.1"/>
</dbReference>
<keyword evidence="2" id="KW-1185">Reference proteome</keyword>
<organism evidence="1 2">
    <name type="scientific">Streptomyces ficellus</name>
    <dbReference type="NCBI Taxonomy" id="1977088"/>
    <lineage>
        <taxon>Bacteria</taxon>
        <taxon>Bacillati</taxon>
        <taxon>Actinomycetota</taxon>
        <taxon>Actinomycetes</taxon>
        <taxon>Kitasatosporales</taxon>
        <taxon>Streptomycetaceae</taxon>
        <taxon>Streptomyces</taxon>
    </lineage>
</organism>
<name>A0ABT7Z1G7_9ACTN</name>
<accession>A0ABT7Z1G7</accession>